<gene>
    <name evidence="4" type="ORF">D3878_22420</name>
</gene>
<dbReference type="InterPro" id="IPR001647">
    <property type="entry name" value="HTH_TetR"/>
</dbReference>
<dbReference type="OrthoDB" id="8617654at2"/>
<protein>
    <submittedName>
        <fullName evidence="4">TetR/AcrR family transcriptional regulator</fullName>
    </submittedName>
</protein>
<dbReference type="InterPro" id="IPR009057">
    <property type="entry name" value="Homeodomain-like_sf"/>
</dbReference>
<evidence type="ECO:0000256" key="2">
    <source>
        <dbReference type="PROSITE-ProRule" id="PRU00335"/>
    </source>
</evidence>
<sequence>MTRSYHHGNLRNELIQAARVIVERDGHELVSLRGIVEELQVSRGAPYRHFSDRSALLAEVAILGFQELEMIRRKCEALPMDDLGRLKAALRGFFSFVDAHPRMFILIYEGGLLEEPGRYPEIDECQKQIYDNHFRMLGAAVPHLDARERRLRMISLWATSYGYAKIRQLKMLQPYMVKALSWSEIENAVLKSAIGLTPHN</sequence>
<evidence type="ECO:0000313" key="5">
    <source>
        <dbReference type="Proteomes" id="UP000266327"/>
    </source>
</evidence>
<dbReference type="PROSITE" id="PS50977">
    <property type="entry name" value="HTH_TETR_2"/>
    <property type="match status" value="1"/>
</dbReference>
<dbReference type="GO" id="GO:0003700">
    <property type="term" value="F:DNA-binding transcription factor activity"/>
    <property type="evidence" value="ECO:0007669"/>
    <property type="project" value="TreeGrafter"/>
</dbReference>
<dbReference type="EMBL" id="QYUQ01000002">
    <property type="protein sequence ID" value="RJG04003.1"/>
    <property type="molecule type" value="Genomic_DNA"/>
</dbReference>
<dbReference type="PANTHER" id="PTHR30055:SF220">
    <property type="entry name" value="TETR-FAMILY REGULATORY PROTEIN"/>
    <property type="match status" value="1"/>
</dbReference>
<evidence type="ECO:0000313" key="4">
    <source>
        <dbReference type="EMBL" id="RJG04003.1"/>
    </source>
</evidence>
<keyword evidence="5" id="KW-1185">Reference proteome</keyword>
<organism evidence="4 5">
    <name type="scientific">Noviherbaspirillum sedimenti</name>
    <dbReference type="NCBI Taxonomy" id="2320865"/>
    <lineage>
        <taxon>Bacteria</taxon>
        <taxon>Pseudomonadati</taxon>
        <taxon>Pseudomonadota</taxon>
        <taxon>Betaproteobacteria</taxon>
        <taxon>Burkholderiales</taxon>
        <taxon>Oxalobacteraceae</taxon>
        <taxon>Noviherbaspirillum</taxon>
    </lineage>
</organism>
<reference evidence="5" key="1">
    <citation type="submission" date="2018-09" db="EMBL/GenBank/DDBJ databases">
        <authorList>
            <person name="Zhu H."/>
        </authorList>
    </citation>
    <scope>NUCLEOTIDE SEQUENCE [LARGE SCALE GENOMIC DNA]</scope>
    <source>
        <strain evidence="5">K1S02-23</strain>
    </source>
</reference>
<comment type="caution">
    <text evidence="4">The sequence shown here is derived from an EMBL/GenBank/DDBJ whole genome shotgun (WGS) entry which is preliminary data.</text>
</comment>
<dbReference type="Gene3D" id="1.10.357.10">
    <property type="entry name" value="Tetracycline Repressor, domain 2"/>
    <property type="match status" value="1"/>
</dbReference>
<keyword evidence="1 2" id="KW-0238">DNA-binding</keyword>
<name>A0A3A3G644_9BURK</name>
<dbReference type="Proteomes" id="UP000266327">
    <property type="component" value="Unassembled WGS sequence"/>
</dbReference>
<dbReference type="InterPro" id="IPR036271">
    <property type="entry name" value="Tet_transcr_reg_TetR-rel_C_sf"/>
</dbReference>
<dbReference type="PANTHER" id="PTHR30055">
    <property type="entry name" value="HTH-TYPE TRANSCRIPTIONAL REGULATOR RUTR"/>
    <property type="match status" value="1"/>
</dbReference>
<dbReference type="Pfam" id="PF00440">
    <property type="entry name" value="TetR_N"/>
    <property type="match status" value="1"/>
</dbReference>
<accession>A0A3A3G644</accession>
<feature type="domain" description="HTH tetR-type" evidence="3">
    <location>
        <begin position="8"/>
        <end position="68"/>
    </location>
</feature>
<dbReference type="InterPro" id="IPR050109">
    <property type="entry name" value="HTH-type_TetR-like_transc_reg"/>
</dbReference>
<dbReference type="SUPFAM" id="SSF48498">
    <property type="entry name" value="Tetracyclin repressor-like, C-terminal domain"/>
    <property type="match status" value="1"/>
</dbReference>
<dbReference type="GO" id="GO:0000976">
    <property type="term" value="F:transcription cis-regulatory region binding"/>
    <property type="evidence" value="ECO:0007669"/>
    <property type="project" value="TreeGrafter"/>
</dbReference>
<feature type="DNA-binding region" description="H-T-H motif" evidence="2">
    <location>
        <begin position="31"/>
        <end position="50"/>
    </location>
</feature>
<dbReference type="SUPFAM" id="SSF46689">
    <property type="entry name" value="Homeodomain-like"/>
    <property type="match status" value="1"/>
</dbReference>
<evidence type="ECO:0000259" key="3">
    <source>
        <dbReference type="PROSITE" id="PS50977"/>
    </source>
</evidence>
<dbReference type="RefSeq" id="WP_119787487.1">
    <property type="nucleotide sequence ID" value="NZ_QYUQ01000002.1"/>
</dbReference>
<dbReference type="AlphaFoldDB" id="A0A3A3G644"/>
<evidence type="ECO:0000256" key="1">
    <source>
        <dbReference type="ARBA" id="ARBA00023125"/>
    </source>
</evidence>
<proteinExistence type="predicted"/>